<keyword evidence="12" id="KW-1185">Reference proteome</keyword>
<evidence type="ECO:0000256" key="6">
    <source>
        <dbReference type="ARBA" id="ARBA00022989"/>
    </source>
</evidence>
<name>A4A5G3_9GAMM</name>
<sequence length="270" mass="30727">MAASRRNARRRQKPTMSSRCKAFLARLQSGIGALVSLSALVVLGVILYLGMEALRTVPVERIVVTGKIENLRQEALRNVLSGHLDDGLLFLSLRDLQETLEELPWVYTAQLRRRFPDTLEVSVVEQLPIARWGDEAFLNHEARIIEVTDGERWQDLPAIRGPEGSEGRLMNHYQRLLERLRPLELTPTALSEDDYGQLYVRLDNGLELQLGDHDFSLRLQRFMQLWRSNLKDADRLVRRVDMRYAGGAAVAFDQTPQLAGLSENTQAGRQ</sequence>
<dbReference type="HAMAP" id="MF_00911">
    <property type="entry name" value="FtsQ_subfam"/>
    <property type="match status" value="1"/>
</dbReference>
<dbReference type="EMBL" id="AAOA02000003">
    <property type="protein sequence ID" value="EAQ99034.1"/>
    <property type="molecule type" value="Genomic_DNA"/>
</dbReference>
<reference evidence="11 12" key="2">
    <citation type="journal article" date="2009" name="PLoS ONE">
        <title>The photosynthetic apparatus and its regulation in the aerobic gammaproteobacterium Congregibacter litoralis gen. nov., sp. nov.</title>
        <authorList>
            <person name="Spring S."/>
            <person name="Lunsdorf H."/>
            <person name="Fuchs B.M."/>
            <person name="Tindall B.J."/>
        </authorList>
    </citation>
    <scope>NUCLEOTIDE SEQUENCE [LARGE SCALE GENOMIC DNA]</scope>
    <source>
        <strain evidence="11">KT71</strain>
    </source>
</reference>
<evidence type="ECO:0000313" key="11">
    <source>
        <dbReference type="EMBL" id="EAQ99034.1"/>
    </source>
</evidence>
<dbReference type="Gene3D" id="3.10.20.310">
    <property type="entry name" value="membrane protein fhac"/>
    <property type="match status" value="1"/>
</dbReference>
<evidence type="ECO:0000313" key="12">
    <source>
        <dbReference type="Proteomes" id="UP000019205"/>
    </source>
</evidence>
<dbReference type="HOGENOM" id="CLU_064041_1_1_6"/>
<keyword evidence="2 9" id="KW-1003">Cell membrane</keyword>
<feature type="domain" description="POTRA" evidence="10">
    <location>
        <begin position="57"/>
        <end position="126"/>
    </location>
</feature>
<comment type="caution">
    <text evidence="11">The sequence shown here is derived from an EMBL/GenBank/DDBJ whole genome shotgun (WGS) entry which is preliminary data.</text>
</comment>
<dbReference type="Gene3D" id="3.40.50.11690">
    <property type="entry name" value="Cell division protein FtsQ/DivIB"/>
    <property type="match status" value="1"/>
</dbReference>
<dbReference type="GO" id="GO:0005886">
    <property type="term" value="C:plasma membrane"/>
    <property type="evidence" value="ECO:0007669"/>
    <property type="project" value="UniProtKB-SubCell"/>
</dbReference>
<dbReference type="AlphaFoldDB" id="A4A5G3"/>
<dbReference type="Pfam" id="PF03799">
    <property type="entry name" value="FtsQ_DivIB_C"/>
    <property type="match status" value="1"/>
</dbReference>
<evidence type="ECO:0000256" key="2">
    <source>
        <dbReference type="ARBA" id="ARBA00022475"/>
    </source>
</evidence>
<proteinExistence type="inferred from homology"/>
<dbReference type="RefSeq" id="WP_008294518.1">
    <property type="nucleotide sequence ID" value="NZ_CM002299.1"/>
</dbReference>
<accession>A4A5G3</accession>
<evidence type="ECO:0000256" key="8">
    <source>
        <dbReference type="ARBA" id="ARBA00023306"/>
    </source>
</evidence>
<dbReference type="PANTHER" id="PTHR35851:SF1">
    <property type="entry name" value="CELL DIVISION PROTEIN FTSQ"/>
    <property type="match status" value="1"/>
</dbReference>
<evidence type="ECO:0000256" key="3">
    <source>
        <dbReference type="ARBA" id="ARBA00022519"/>
    </source>
</evidence>
<comment type="function">
    <text evidence="9">Essential cell division protein. May link together the upstream cell division proteins, which are predominantly cytoplasmic, with the downstream cell division proteins, which are predominantly periplasmic. May control correct divisome assembly.</text>
</comment>
<dbReference type="eggNOG" id="COG1589">
    <property type="taxonomic scope" value="Bacteria"/>
</dbReference>
<dbReference type="STRING" id="314285.KT71_10412"/>
<evidence type="ECO:0000256" key="1">
    <source>
        <dbReference type="ARBA" id="ARBA00004370"/>
    </source>
</evidence>
<dbReference type="GO" id="GO:0090529">
    <property type="term" value="P:cell septum assembly"/>
    <property type="evidence" value="ECO:0007669"/>
    <property type="project" value="InterPro"/>
</dbReference>
<dbReference type="Proteomes" id="UP000019205">
    <property type="component" value="Chromosome"/>
</dbReference>
<keyword evidence="3 9" id="KW-0997">Cell inner membrane</keyword>
<dbReference type="Pfam" id="PF08478">
    <property type="entry name" value="POTRA_1"/>
    <property type="match status" value="1"/>
</dbReference>
<comment type="similarity">
    <text evidence="9">Belongs to the FtsQ/DivIB family. FtsQ subfamily.</text>
</comment>
<organism evidence="11 12">
    <name type="scientific">Congregibacter litoralis KT71</name>
    <dbReference type="NCBI Taxonomy" id="314285"/>
    <lineage>
        <taxon>Bacteria</taxon>
        <taxon>Pseudomonadati</taxon>
        <taxon>Pseudomonadota</taxon>
        <taxon>Gammaproteobacteria</taxon>
        <taxon>Cellvibrionales</taxon>
        <taxon>Halieaceae</taxon>
        <taxon>Congregibacter</taxon>
    </lineage>
</organism>
<keyword evidence="6 9" id="KW-1133">Transmembrane helix</keyword>
<dbReference type="InterPro" id="IPR013685">
    <property type="entry name" value="POTRA_FtsQ_type"/>
</dbReference>
<protein>
    <recommendedName>
        <fullName evidence="9">Cell division protein FtsQ</fullName>
    </recommendedName>
</protein>
<evidence type="ECO:0000256" key="9">
    <source>
        <dbReference type="HAMAP-Rule" id="MF_00911"/>
    </source>
</evidence>
<dbReference type="PANTHER" id="PTHR35851">
    <property type="entry name" value="CELL DIVISION PROTEIN FTSQ"/>
    <property type="match status" value="1"/>
</dbReference>
<evidence type="ECO:0000256" key="7">
    <source>
        <dbReference type="ARBA" id="ARBA00023136"/>
    </source>
</evidence>
<comment type="subunit">
    <text evidence="9">Part of a complex composed of FtsB, FtsL and FtsQ.</text>
</comment>
<keyword evidence="7 9" id="KW-0472">Membrane</keyword>
<evidence type="ECO:0000256" key="4">
    <source>
        <dbReference type="ARBA" id="ARBA00022618"/>
    </source>
</evidence>
<dbReference type="PROSITE" id="PS51779">
    <property type="entry name" value="POTRA"/>
    <property type="match status" value="1"/>
</dbReference>
<dbReference type="InterPro" id="IPR034746">
    <property type="entry name" value="POTRA"/>
</dbReference>
<dbReference type="InterPro" id="IPR005548">
    <property type="entry name" value="Cell_div_FtsQ/DivIB_C"/>
</dbReference>
<keyword evidence="5 9" id="KW-0812">Transmembrane</keyword>
<feature type="transmembrane region" description="Helical" evidence="9">
    <location>
        <begin position="31"/>
        <end position="51"/>
    </location>
</feature>
<evidence type="ECO:0000259" key="10">
    <source>
        <dbReference type="PROSITE" id="PS51779"/>
    </source>
</evidence>
<evidence type="ECO:0000256" key="5">
    <source>
        <dbReference type="ARBA" id="ARBA00022692"/>
    </source>
</evidence>
<dbReference type="GO" id="GO:0043093">
    <property type="term" value="P:FtsZ-dependent cytokinesis"/>
    <property type="evidence" value="ECO:0007669"/>
    <property type="project" value="UniProtKB-UniRule"/>
</dbReference>
<comment type="subcellular location">
    <subcellularLocation>
        <location evidence="9">Cell inner membrane</location>
        <topology evidence="9">Single-pass type II membrane protein</topology>
    </subcellularLocation>
    <subcellularLocation>
        <location evidence="1">Membrane</location>
    </subcellularLocation>
    <text evidence="9">Localizes to the division septum.</text>
</comment>
<keyword evidence="8 9" id="KW-0131">Cell cycle</keyword>
<keyword evidence="4 9" id="KW-0132">Cell division</keyword>
<gene>
    <name evidence="9" type="primary">ftsQ</name>
    <name evidence="11" type="ORF">KT71_10412</name>
</gene>
<dbReference type="InterPro" id="IPR026579">
    <property type="entry name" value="FtsQ"/>
</dbReference>
<reference evidence="11 12" key="1">
    <citation type="journal article" date="2007" name="Proc. Natl. Acad. Sci. U.S.A.">
        <title>Characterization of a marine gammaproteobacterium capable of aerobic anoxygenic photosynthesis.</title>
        <authorList>
            <person name="Fuchs B.M."/>
            <person name="Spring S."/>
            <person name="Teeling H."/>
            <person name="Quast C."/>
            <person name="Wulf J."/>
            <person name="Schattenhofer M."/>
            <person name="Yan S."/>
            <person name="Ferriera S."/>
            <person name="Johnson J."/>
            <person name="Glockner F.O."/>
            <person name="Amann R."/>
        </authorList>
    </citation>
    <scope>NUCLEOTIDE SEQUENCE [LARGE SCALE GENOMIC DNA]</scope>
    <source>
        <strain evidence="11">KT71</strain>
    </source>
</reference>
<dbReference type="GO" id="GO:0032153">
    <property type="term" value="C:cell division site"/>
    <property type="evidence" value="ECO:0007669"/>
    <property type="project" value="UniProtKB-UniRule"/>
</dbReference>
<dbReference type="InterPro" id="IPR045335">
    <property type="entry name" value="FtsQ_C_sf"/>
</dbReference>